<evidence type="ECO:0000256" key="1">
    <source>
        <dbReference type="SAM" id="Phobius"/>
    </source>
</evidence>
<accession>A0A3S5YA24</accession>
<dbReference type="EMBL" id="FN563149">
    <property type="protein sequence ID" value="CBH49379.1"/>
    <property type="molecule type" value="Genomic_DNA"/>
</dbReference>
<protein>
    <submittedName>
        <fullName evidence="3">Integral membrane protein</fullName>
    </submittedName>
</protein>
<dbReference type="RefSeq" id="WP_005518648.1">
    <property type="nucleotide sequence ID" value="NC_014659.1"/>
</dbReference>
<evidence type="ECO:0000313" key="3">
    <source>
        <dbReference type="EMBL" id="CBH49379.1"/>
    </source>
</evidence>
<dbReference type="Proteomes" id="UP001154400">
    <property type="component" value="Chromosome"/>
</dbReference>
<dbReference type="KEGG" id="req:REQ_33830"/>
<keyword evidence="1" id="KW-0812">Transmembrane</keyword>
<keyword evidence="1" id="KW-0472">Membrane</keyword>
<gene>
    <name evidence="3" type="ordered locus">REQ_33830</name>
</gene>
<feature type="transmembrane region" description="Helical" evidence="1">
    <location>
        <begin position="21"/>
        <end position="47"/>
    </location>
</feature>
<evidence type="ECO:0000313" key="4">
    <source>
        <dbReference type="Proteomes" id="UP000006892"/>
    </source>
</evidence>
<keyword evidence="1" id="KW-1133">Transmembrane helix</keyword>
<reference evidence="3" key="1">
    <citation type="journal article" date="2010" name="PLoS Genet.">
        <title>The genome of a pathogenic rhodococcus: cooptive virulence underpinned by key gene acquisitions.</title>
        <authorList>
            <person name="Letek M."/>
            <person name="Gonzalez P."/>
            <person name="Macarthur I."/>
            <person name="Rodriguez H."/>
            <person name="Freeman T.C."/>
            <person name="Valero-Rello A."/>
            <person name="Blanco M."/>
            <person name="Buckley T."/>
            <person name="Cherevach I."/>
            <person name="Fahey R."/>
            <person name="Hapeshi A."/>
            <person name="Holdstock J."/>
            <person name="Leadon D."/>
            <person name="Navas J."/>
            <person name="Ocampo A."/>
            <person name="Quail M.A."/>
            <person name="Sanders M."/>
            <person name="Scortti M.M."/>
            <person name="Prescott J.F."/>
            <person name="Fogarty U."/>
            <person name="Meijer W.G."/>
            <person name="Parkhill J."/>
            <person name="Bentley S.D."/>
            <person name="Vazquez-Boland J.A."/>
        </authorList>
    </citation>
    <scope>NUCLEOTIDE SEQUENCE [LARGE SCALE GENOMIC DNA]</scope>
    <source>
        <strain evidence="3 4">103S</strain>
    </source>
</reference>
<feature type="transmembrane region" description="Helical" evidence="1">
    <location>
        <begin position="117"/>
        <end position="135"/>
    </location>
</feature>
<feature type="domain" description="DUF7144" evidence="2">
    <location>
        <begin position="25"/>
        <end position="136"/>
    </location>
</feature>
<proteinExistence type="predicted"/>
<organism evidence="3">
    <name type="scientific">Rhodococcus hoagii (strain 103S)</name>
    <name type="common">Rhodococcus equi</name>
    <dbReference type="NCBI Taxonomy" id="685727"/>
    <lineage>
        <taxon>Bacteria</taxon>
        <taxon>Bacillati</taxon>
        <taxon>Actinomycetota</taxon>
        <taxon>Actinomycetes</taxon>
        <taxon>Mycobacteriales</taxon>
        <taxon>Nocardiaceae</taxon>
        <taxon>Prescottella</taxon>
    </lineage>
</organism>
<dbReference type="AlphaFoldDB" id="A0A3S5YA24"/>
<feature type="transmembrane region" description="Helical" evidence="1">
    <location>
        <begin position="67"/>
        <end position="87"/>
    </location>
</feature>
<evidence type="ECO:0000259" key="2">
    <source>
        <dbReference type="Pfam" id="PF23636"/>
    </source>
</evidence>
<sequence length="140" mass="14975">MSDRTPTTHSSGGGAKQGFAAGTSIAAAIVLMTVGVLEIFQAISALADDNFFVVGPEYVYQFDLTTWGWIHLVLGIVVVLVGIGLLTGATWARVSAIVIAALAIIANFLWIPWYPLWSILIIALSVVVIWAVSTWDTSRV</sequence>
<dbReference type="InterPro" id="IPR055568">
    <property type="entry name" value="DUF7144"/>
</dbReference>
<name>A0A3S5YA24_RHOH1</name>
<dbReference type="Pfam" id="PF23636">
    <property type="entry name" value="DUF7144"/>
    <property type="match status" value="1"/>
</dbReference>
<dbReference type="GeneID" id="57579039"/>
<feature type="transmembrane region" description="Helical" evidence="1">
    <location>
        <begin position="94"/>
        <end position="111"/>
    </location>
</feature>